<dbReference type="STRING" id="329046.A0A1Y2CPA6"/>
<dbReference type="InterPro" id="IPR050995">
    <property type="entry name" value="WD-F-box_domain-protein"/>
</dbReference>
<comment type="caution">
    <text evidence="4">The sequence shown here is derived from an EMBL/GenBank/DDBJ whole genome shotgun (WGS) entry which is preliminary data.</text>
</comment>
<evidence type="ECO:0000256" key="2">
    <source>
        <dbReference type="ARBA" id="ARBA00022737"/>
    </source>
</evidence>
<proteinExistence type="predicted"/>
<evidence type="ECO:0000256" key="3">
    <source>
        <dbReference type="PROSITE-ProRule" id="PRU00221"/>
    </source>
</evidence>
<name>A0A1Y2CPA6_9FUNG</name>
<dbReference type="InterPro" id="IPR015943">
    <property type="entry name" value="WD40/YVTN_repeat-like_dom_sf"/>
</dbReference>
<reference evidence="4 5" key="1">
    <citation type="submission" date="2016-07" db="EMBL/GenBank/DDBJ databases">
        <title>Pervasive Adenine N6-methylation of Active Genes in Fungi.</title>
        <authorList>
            <consortium name="DOE Joint Genome Institute"/>
            <person name="Mondo S.J."/>
            <person name="Dannebaum R.O."/>
            <person name="Kuo R.C."/>
            <person name="Labutti K."/>
            <person name="Haridas S."/>
            <person name="Kuo A."/>
            <person name="Salamov A."/>
            <person name="Ahrendt S.R."/>
            <person name="Lipzen A."/>
            <person name="Sullivan W."/>
            <person name="Andreopoulos W.B."/>
            <person name="Clum A."/>
            <person name="Lindquist E."/>
            <person name="Daum C."/>
            <person name="Ramamoorthy G.K."/>
            <person name="Gryganskyi A."/>
            <person name="Culley D."/>
            <person name="Magnuson J.K."/>
            <person name="James T.Y."/>
            <person name="O'Malley M.A."/>
            <person name="Stajich J.E."/>
            <person name="Spatafora J.W."/>
            <person name="Visel A."/>
            <person name="Grigoriev I.V."/>
        </authorList>
    </citation>
    <scope>NUCLEOTIDE SEQUENCE [LARGE SCALE GENOMIC DNA]</scope>
    <source>
        <strain evidence="4 5">JEL800</strain>
    </source>
</reference>
<keyword evidence="1 3" id="KW-0853">WD repeat</keyword>
<dbReference type="InterPro" id="IPR019775">
    <property type="entry name" value="WD40_repeat_CS"/>
</dbReference>
<dbReference type="AlphaFoldDB" id="A0A1Y2CPA6"/>
<protein>
    <submittedName>
        <fullName evidence="4">WD40 repeat-like protein</fullName>
    </submittedName>
</protein>
<dbReference type="OrthoDB" id="10257301at2759"/>
<feature type="repeat" description="WD" evidence="3">
    <location>
        <begin position="188"/>
        <end position="229"/>
    </location>
</feature>
<dbReference type="PROSITE" id="PS00678">
    <property type="entry name" value="WD_REPEATS_1"/>
    <property type="match status" value="1"/>
</dbReference>
<dbReference type="PANTHER" id="PTHR14604">
    <property type="entry name" value="WD40 REPEAT PF20"/>
    <property type="match status" value="1"/>
</dbReference>
<dbReference type="PROSITE" id="PS50082">
    <property type="entry name" value="WD_REPEATS_2"/>
    <property type="match status" value="2"/>
</dbReference>
<evidence type="ECO:0000256" key="1">
    <source>
        <dbReference type="ARBA" id="ARBA00022574"/>
    </source>
</evidence>
<gene>
    <name evidence="4" type="ORF">BCR33DRAFT_847582</name>
</gene>
<dbReference type="InterPro" id="IPR036322">
    <property type="entry name" value="WD40_repeat_dom_sf"/>
</dbReference>
<dbReference type="EMBL" id="MCGO01000010">
    <property type="protein sequence ID" value="ORY48870.1"/>
    <property type="molecule type" value="Genomic_DNA"/>
</dbReference>
<dbReference type="SUPFAM" id="SSF50978">
    <property type="entry name" value="WD40 repeat-like"/>
    <property type="match status" value="1"/>
</dbReference>
<keyword evidence="2" id="KW-0677">Repeat</keyword>
<dbReference type="Proteomes" id="UP000193642">
    <property type="component" value="Unassembled WGS sequence"/>
</dbReference>
<dbReference type="Pfam" id="PF00400">
    <property type="entry name" value="WD40"/>
    <property type="match status" value="3"/>
</dbReference>
<feature type="repeat" description="WD" evidence="3">
    <location>
        <begin position="142"/>
        <end position="183"/>
    </location>
</feature>
<evidence type="ECO:0000313" key="4">
    <source>
        <dbReference type="EMBL" id="ORY48870.1"/>
    </source>
</evidence>
<evidence type="ECO:0000313" key="5">
    <source>
        <dbReference type="Proteomes" id="UP000193642"/>
    </source>
</evidence>
<dbReference type="Gene3D" id="2.130.10.10">
    <property type="entry name" value="YVTN repeat-like/Quinoprotein amine dehydrogenase"/>
    <property type="match status" value="2"/>
</dbReference>
<dbReference type="PANTHER" id="PTHR14604:SF3">
    <property type="entry name" value="SPERM-ASSOCIATED ANTIGEN 16 PROTEIN"/>
    <property type="match status" value="1"/>
</dbReference>
<accession>A0A1Y2CPA6</accession>
<dbReference type="PROSITE" id="PS50294">
    <property type="entry name" value="WD_REPEATS_REGION"/>
    <property type="match status" value="2"/>
</dbReference>
<sequence length="426" mass="44969">MTQTTDTAQVLPIPHVTVQPDFKADIESRKGSFWVSSYLSGKSVHASIQVTRTIDGSAALVSDTNSVAVSIEEDESSLRVSVEGHAQSVLLHSPNAVFGLGGKQITALDIAQSGAHVVVGGEDGLLKVFSTDPDWTETPAVFVGHFGDLTTVKFFPSSTVLLTSAMDLQLKIWDAVSGDCAMTMGPKQGGHTRPVVETAIIDRGRNIISAGKDGRVLLWEVKSATVIRELRDDVPLVGGDAVGAMCLGVKGAWYSAPNDVVIDVDEREVGTSDKLCIIGTEKGLLEVYDLESNSVALSFTPTLMKDGITALAYDFANGLLALGSSTGTMQVYNLANPSTPLYSIKRNNAAILNIAFASATLSDPIGLRFTTQDGSFAHIIVGPNGVRVATEYVGTDVEPLDGFSEGPNGILVVGGREGVGRVYREI</sequence>
<organism evidence="4 5">
    <name type="scientific">Rhizoclosmatium globosum</name>
    <dbReference type="NCBI Taxonomy" id="329046"/>
    <lineage>
        <taxon>Eukaryota</taxon>
        <taxon>Fungi</taxon>
        <taxon>Fungi incertae sedis</taxon>
        <taxon>Chytridiomycota</taxon>
        <taxon>Chytridiomycota incertae sedis</taxon>
        <taxon>Chytridiomycetes</taxon>
        <taxon>Chytridiales</taxon>
        <taxon>Chytriomycetaceae</taxon>
        <taxon>Rhizoclosmatium</taxon>
    </lineage>
</organism>
<keyword evidence="5" id="KW-1185">Reference proteome</keyword>
<dbReference type="InterPro" id="IPR001680">
    <property type="entry name" value="WD40_rpt"/>
</dbReference>
<dbReference type="SMART" id="SM00320">
    <property type="entry name" value="WD40"/>
    <property type="match status" value="4"/>
</dbReference>